<protein>
    <submittedName>
        <fullName evidence="2">Uncharacterized protein</fullName>
    </submittedName>
</protein>
<comment type="caution">
    <text evidence="2">The sequence shown here is derived from an EMBL/GenBank/DDBJ whole genome shotgun (WGS) entry which is preliminary data.</text>
</comment>
<feature type="region of interest" description="Disordered" evidence="1">
    <location>
        <begin position="1"/>
        <end position="40"/>
    </location>
</feature>
<accession>A0A367LHX3</accession>
<proteinExistence type="predicted"/>
<reference evidence="2 3" key="1">
    <citation type="journal article" date="2015" name="BMC Genomics">
        <title>Insights from the genome of Ophiocordyceps polyrhachis-furcata to pathogenicity and host specificity in insect fungi.</title>
        <authorList>
            <person name="Wichadakul D."/>
            <person name="Kobmoo N."/>
            <person name="Ingsriswang S."/>
            <person name="Tangphatsornruang S."/>
            <person name="Chantasingh D."/>
            <person name="Luangsa-ard J.J."/>
            <person name="Eurwilaichitr L."/>
        </authorList>
    </citation>
    <scope>NUCLEOTIDE SEQUENCE [LARGE SCALE GENOMIC DNA]</scope>
    <source>
        <strain evidence="2 3">BCC 54312</strain>
    </source>
</reference>
<gene>
    <name evidence="2" type="ORF">L249_8191</name>
</gene>
<keyword evidence="3" id="KW-1185">Reference proteome</keyword>
<dbReference type="AlphaFoldDB" id="A0A367LHX3"/>
<dbReference type="Proteomes" id="UP000253664">
    <property type="component" value="Unassembled WGS sequence"/>
</dbReference>
<evidence type="ECO:0000313" key="3">
    <source>
        <dbReference type="Proteomes" id="UP000253664"/>
    </source>
</evidence>
<name>A0A367LHX3_9HYPO</name>
<dbReference type="EMBL" id="LKCN02000005">
    <property type="protein sequence ID" value="RCI14025.1"/>
    <property type="molecule type" value="Genomic_DNA"/>
</dbReference>
<organism evidence="2 3">
    <name type="scientific">Ophiocordyceps polyrhachis-furcata BCC 54312</name>
    <dbReference type="NCBI Taxonomy" id="1330021"/>
    <lineage>
        <taxon>Eukaryota</taxon>
        <taxon>Fungi</taxon>
        <taxon>Dikarya</taxon>
        <taxon>Ascomycota</taxon>
        <taxon>Pezizomycotina</taxon>
        <taxon>Sordariomycetes</taxon>
        <taxon>Hypocreomycetidae</taxon>
        <taxon>Hypocreales</taxon>
        <taxon>Ophiocordycipitaceae</taxon>
        <taxon>Ophiocordyceps</taxon>
    </lineage>
</organism>
<sequence>MQYSCPRGSHVESEMGLEQGEHHEAMSRRGGKRREEKRSERGPYAAVTCANFWPLSLWPMTVHIYDPTTANECHARTQRCVFRRRPDTCIGTCMNPWTESFFIHFRPSATPPVKEVRQHFRSLLGEYIQDIIYVEAPDKKSLPPLYVQWYIYDIYNTCYGMHIGQLLFV</sequence>
<evidence type="ECO:0000313" key="2">
    <source>
        <dbReference type="EMBL" id="RCI14025.1"/>
    </source>
</evidence>
<feature type="compositionally biased region" description="Basic and acidic residues" evidence="1">
    <location>
        <begin position="9"/>
        <end position="40"/>
    </location>
</feature>
<evidence type="ECO:0000256" key="1">
    <source>
        <dbReference type="SAM" id="MobiDB-lite"/>
    </source>
</evidence>